<protein>
    <submittedName>
        <fullName evidence="2">Uncharacterized protein</fullName>
    </submittedName>
</protein>
<sequence length="56" mass="6355">MDELRAQLSPKEALLRHLDIGRPIDAFLNFPSFLACYLVVFVYRVDDLGKPHGGCH</sequence>
<name>A0A834XBW4_9FABA</name>
<dbReference type="EMBL" id="JAAIUW010000002">
    <property type="protein sequence ID" value="KAF7842154.1"/>
    <property type="molecule type" value="Genomic_DNA"/>
</dbReference>
<evidence type="ECO:0000313" key="3">
    <source>
        <dbReference type="Proteomes" id="UP000634136"/>
    </source>
</evidence>
<feature type="transmembrane region" description="Helical" evidence="1">
    <location>
        <begin position="26"/>
        <end position="43"/>
    </location>
</feature>
<dbReference type="Proteomes" id="UP000634136">
    <property type="component" value="Unassembled WGS sequence"/>
</dbReference>
<keyword evidence="3" id="KW-1185">Reference proteome</keyword>
<evidence type="ECO:0000256" key="1">
    <source>
        <dbReference type="SAM" id="Phobius"/>
    </source>
</evidence>
<accession>A0A834XBW4</accession>
<keyword evidence="1" id="KW-1133">Transmembrane helix</keyword>
<comment type="caution">
    <text evidence="2">The sequence shown here is derived from an EMBL/GenBank/DDBJ whole genome shotgun (WGS) entry which is preliminary data.</text>
</comment>
<dbReference type="AlphaFoldDB" id="A0A834XBW4"/>
<reference evidence="2" key="1">
    <citation type="submission" date="2020-09" db="EMBL/GenBank/DDBJ databases">
        <title>Genome-Enabled Discovery of Anthraquinone Biosynthesis in Senna tora.</title>
        <authorList>
            <person name="Kang S.-H."/>
            <person name="Pandey R.P."/>
            <person name="Lee C.-M."/>
            <person name="Sim J.-S."/>
            <person name="Jeong J.-T."/>
            <person name="Choi B.-S."/>
            <person name="Jung M."/>
            <person name="Ginzburg D."/>
            <person name="Zhao K."/>
            <person name="Won S.Y."/>
            <person name="Oh T.-J."/>
            <person name="Yu Y."/>
            <person name="Kim N.-H."/>
            <person name="Lee O.R."/>
            <person name="Lee T.-H."/>
            <person name="Bashyal P."/>
            <person name="Kim T.-S."/>
            <person name="Lee W.-H."/>
            <person name="Kawkins C."/>
            <person name="Kim C.-K."/>
            <person name="Kim J.S."/>
            <person name="Ahn B.O."/>
            <person name="Rhee S.Y."/>
            <person name="Sohng J.K."/>
        </authorList>
    </citation>
    <scope>NUCLEOTIDE SEQUENCE</scope>
    <source>
        <tissue evidence="2">Leaf</tissue>
    </source>
</reference>
<proteinExistence type="predicted"/>
<gene>
    <name evidence="2" type="ORF">G2W53_004452</name>
</gene>
<organism evidence="2 3">
    <name type="scientific">Senna tora</name>
    <dbReference type="NCBI Taxonomy" id="362788"/>
    <lineage>
        <taxon>Eukaryota</taxon>
        <taxon>Viridiplantae</taxon>
        <taxon>Streptophyta</taxon>
        <taxon>Embryophyta</taxon>
        <taxon>Tracheophyta</taxon>
        <taxon>Spermatophyta</taxon>
        <taxon>Magnoliopsida</taxon>
        <taxon>eudicotyledons</taxon>
        <taxon>Gunneridae</taxon>
        <taxon>Pentapetalae</taxon>
        <taxon>rosids</taxon>
        <taxon>fabids</taxon>
        <taxon>Fabales</taxon>
        <taxon>Fabaceae</taxon>
        <taxon>Caesalpinioideae</taxon>
        <taxon>Cassia clade</taxon>
        <taxon>Senna</taxon>
    </lineage>
</organism>
<keyword evidence="1" id="KW-0472">Membrane</keyword>
<evidence type="ECO:0000313" key="2">
    <source>
        <dbReference type="EMBL" id="KAF7842154.1"/>
    </source>
</evidence>
<keyword evidence="1" id="KW-0812">Transmembrane</keyword>